<dbReference type="AlphaFoldDB" id="L9U8X2"/>
<dbReference type="InterPro" id="IPR014182">
    <property type="entry name" value="ADH_Zn_typ-1"/>
</dbReference>
<dbReference type="InterPro" id="IPR020843">
    <property type="entry name" value="ER"/>
</dbReference>
<dbReference type="PATRIC" id="fig|1204738.3.peg.2600"/>
<dbReference type="SMART" id="SM00829">
    <property type="entry name" value="PKS_ER"/>
    <property type="match status" value="1"/>
</dbReference>
<dbReference type="Proteomes" id="UP000011651">
    <property type="component" value="Unassembled WGS sequence"/>
</dbReference>
<dbReference type="CDD" id="cd08252">
    <property type="entry name" value="AL_MDR"/>
    <property type="match status" value="1"/>
</dbReference>
<keyword evidence="5" id="KW-0694">RNA-binding</keyword>
<evidence type="ECO:0000256" key="2">
    <source>
        <dbReference type="ARBA" id="ARBA00011881"/>
    </source>
</evidence>
<reference evidence="8 9" key="1">
    <citation type="journal article" date="2013" name="Genome Announc.">
        <title>Draft Genome of the Marine Gammaproteobacterium Halomonas titanicae.</title>
        <authorList>
            <person name="Sanchez-Porro C."/>
            <person name="de la Haba R.R."/>
            <person name="Cruz-Hernandez N."/>
            <person name="Gonzalez J.M."/>
            <person name="Reyes-Guirao C."/>
            <person name="Navarro-Sampedro L."/>
            <person name="Carballo M."/>
            <person name="Ventosa A."/>
        </authorList>
    </citation>
    <scope>NUCLEOTIDE SEQUENCE [LARGE SCALE GENOMIC DNA]</scope>
    <source>
        <strain evidence="8 9">BH1</strain>
    </source>
</reference>
<evidence type="ECO:0000313" key="9">
    <source>
        <dbReference type="Proteomes" id="UP000011651"/>
    </source>
</evidence>
<evidence type="ECO:0000256" key="5">
    <source>
        <dbReference type="ARBA" id="ARBA00022884"/>
    </source>
</evidence>
<dbReference type="Pfam" id="PF13602">
    <property type="entry name" value="ADH_zinc_N_2"/>
    <property type="match status" value="1"/>
</dbReference>
<dbReference type="SUPFAM" id="SSF51735">
    <property type="entry name" value="NAD(P)-binding Rossmann-fold domains"/>
    <property type="match status" value="1"/>
</dbReference>
<sequence length="348" mass="37634">MMAQRQLTRLPIMKAIAFTQSLPIDHPDALQEIELPIPTPEAHDIRVAVSAISVNPVDAKVRNSALPKTGEPRVLGYDAVGIVDAVGSAVTRFQPGDRVWYAGNVARQGSNAEFQLVDERIASLAPKSLSDTEAAALPLTAITAWELLFDRLELGMRDTQGKSLLVIGAAGGVGSILVQLAKQLTDITVIGTASRPESQSWVKSLGADAVIDHHQPLDQALKVAGFDGVDMVISLNQTDHHFEAIVEALKPQGKLALIDDPELIDVRKLKVKSLSLHWELMFTRPLFTTDDLAKQHDLLTEVAAMVDDGRLTTTLGEVLGPINAENLKRAHALIESNRTIGKLVLEGF</sequence>
<keyword evidence="4" id="KW-0521">NADP</keyword>
<evidence type="ECO:0000313" key="8">
    <source>
        <dbReference type="EMBL" id="ELY21360.1"/>
    </source>
</evidence>
<keyword evidence="6" id="KW-0560">Oxidoreductase</keyword>
<dbReference type="InterPro" id="IPR002364">
    <property type="entry name" value="Quin_OxRdtase/zeta-crystal_CS"/>
</dbReference>
<comment type="similarity">
    <text evidence="6">Belongs to the zinc-containing alcohol dehydrogenase family. Quinone oxidoreductase subfamily.</text>
</comment>
<keyword evidence="3" id="KW-0963">Cytoplasm</keyword>
<dbReference type="NCBIfam" id="TIGR02817">
    <property type="entry name" value="adh_fam_1"/>
    <property type="match status" value="1"/>
</dbReference>
<dbReference type="InterPro" id="IPR013154">
    <property type="entry name" value="ADH-like_N"/>
</dbReference>
<comment type="caution">
    <text evidence="8">The sequence shown here is derived from an EMBL/GenBank/DDBJ whole genome shotgun (WGS) entry which is preliminary data.</text>
</comment>
<evidence type="ECO:0000256" key="3">
    <source>
        <dbReference type="ARBA" id="ARBA00022490"/>
    </source>
</evidence>
<dbReference type="Pfam" id="PF08240">
    <property type="entry name" value="ADH_N"/>
    <property type="match status" value="1"/>
</dbReference>
<comment type="subunit">
    <text evidence="2">Homotetramer.</text>
</comment>
<keyword evidence="6" id="KW-0479">Metal-binding</keyword>
<keyword evidence="6" id="KW-0862">Zinc</keyword>
<dbReference type="GO" id="GO:0008270">
    <property type="term" value="F:zinc ion binding"/>
    <property type="evidence" value="ECO:0007669"/>
    <property type="project" value="InterPro"/>
</dbReference>
<protein>
    <recommendedName>
        <fullName evidence="6">Zinc-type alcohol dehydrogenase-like protein</fullName>
    </recommendedName>
</protein>
<evidence type="ECO:0000256" key="6">
    <source>
        <dbReference type="RuleBase" id="RU364000"/>
    </source>
</evidence>
<dbReference type="InterPro" id="IPR036291">
    <property type="entry name" value="NAD(P)-bd_dom_sf"/>
</dbReference>
<dbReference type="PANTHER" id="PTHR44154:SF1">
    <property type="entry name" value="QUINONE OXIDOREDUCTASE"/>
    <property type="match status" value="1"/>
</dbReference>
<proteinExistence type="inferred from homology"/>
<dbReference type="GO" id="GO:0005737">
    <property type="term" value="C:cytoplasm"/>
    <property type="evidence" value="ECO:0007669"/>
    <property type="project" value="UniProtKB-SubCell"/>
</dbReference>
<organism evidence="8 9">
    <name type="scientific">Vreelandella titanicae BH1</name>
    <dbReference type="NCBI Taxonomy" id="1204738"/>
    <lineage>
        <taxon>Bacteria</taxon>
        <taxon>Pseudomonadati</taxon>
        <taxon>Pseudomonadota</taxon>
        <taxon>Gammaproteobacteria</taxon>
        <taxon>Oceanospirillales</taxon>
        <taxon>Halomonadaceae</taxon>
        <taxon>Vreelandella</taxon>
    </lineage>
</organism>
<dbReference type="PROSITE" id="PS01162">
    <property type="entry name" value="QOR_ZETA_CRYSTAL"/>
    <property type="match status" value="1"/>
</dbReference>
<name>L9U8X2_9GAMM</name>
<dbReference type="PANTHER" id="PTHR44154">
    <property type="entry name" value="QUINONE OXIDOREDUCTASE"/>
    <property type="match status" value="1"/>
</dbReference>
<dbReference type="GO" id="GO:0016491">
    <property type="term" value="F:oxidoreductase activity"/>
    <property type="evidence" value="ECO:0007669"/>
    <property type="project" value="UniProtKB-KW"/>
</dbReference>
<dbReference type="GO" id="GO:0003723">
    <property type="term" value="F:RNA binding"/>
    <property type="evidence" value="ECO:0007669"/>
    <property type="project" value="UniProtKB-KW"/>
</dbReference>
<evidence type="ECO:0000259" key="7">
    <source>
        <dbReference type="SMART" id="SM00829"/>
    </source>
</evidence>
<comment type="subcellular location">
    <subcellularLocation>
        <location evidence="1">Cytoplasm</location>
    </subcellularLocation>
</comment>
<evidence type="ECO:0000256" key="4">
    <source>
        <dbReference type="ARBA" id="ARBA00022857"/>
    </source>
</evidence>
<dbReference type="Gene3D" id="3.40.50.720">
    <property type="entry name" value="NAD(P)-binding Rossmann-like Domain"/>
    <property type="match status" value="1"/>
</dbReference>
<dbReference type="EMBL" id="AOPO01000006">
    <property type="protein sequence ID" value="ELY21360.1"/>
    <property type="molecule type" value="Genomic_DNA"/>
</dbReference>
<dbReference type="SUPFAM" id="SSF50129">
    <property type="entry name" value="GroES-like"/>
    <property type="match status" value="1"/>
</dbReference>
<dbReference type="InterPro" id="IPR051603">
    <property type="entry name" value="Zinc-ADH_QOR/CCCR"/>
</dbReference>
<dbReference type="InterPro" id="IPR011032">
    <property type="entry name" value="GroES-like_sf"/>
</dbReference>
<gene>
    <name evidence="8" type="ORF">HALTITAN_1734</name>
</gene>
<evidence type="ECO:0000256" key="1">
    <source>
        <dbReference type="ARBA" id="ARBA00004496"/>
    </source>
</evidence>
<accession>L9U8X2</accession>
<feature type="domain" description="Enoyl reductase (ER)" evidence="7">
    <location>
        <begin position="25"/>
        <end position="345"/>
    </location>
</feature>
<dbReference type="Gene3D" id="3.90.180.10">
    <property type="entry name" value="Medium-chain alcohol dehydrogenases, catalytic domain"/>
    <property type="match status" value="1"/>
</dbReference>